<dbReference type="Bgee" id="ENSPTRG00000046478">
    <property type="expression patterns" value="Expressed in fibroblast and 1 other cell type or tissue"/>
</dbReference>
<evidence type="ECO:0000256" key="1">
    <source>
        <dbReference type="SAM" id="Phobius"/>
    </source>
</evidence>
<evidence type="ECO:0008006" key="4">
    <source>
        <dbReference type="Google" id="ProtNLM"/>
    </source>
</evidence>
<dbReference type="Ensembl" id="ENSPTRT00000103170.1">
    <property type="protein sequence ID" value="ENSPTRP00000067969.1"/>
    <property type="gene ID" value="ENSPTRG00000046478.1"/>
</dbReference>
<reference evidence="2 3" key="1">
    <citation type="journal article" date="2005" name="Nature">
        <title>Initial sequence of the chimpanzee genome and comparison with the human genome.</title>
        <authorList>
            <consortium name="Chimpanzee sequencing and analysis consortium"/>
        </authorList>
    </citation>
    <scope>NUCLEOTIDE SEQUENCE [LARGE SCALE GENOMIC DNA]</scope>
</reference>
<feature type="transmembrane region" description="Helical" evidence="1">
    <location>
        <begin position="137"/>
        <end position="163"/>
    </location>
</feature>
<dbReference type="Proteomes" id="UP000002277">
    <property type="component" value="Chromosome 8"/>
</dbReference>
<proteinExistence type="predicted"/>
<dbReference type="EMBL" id="AACZ04067717">
    <property type="status" value="NOT_ANNOTATED_CDS"/>
    <property type="molecule type" value="Genomic_DNA"/>
</dbReference>
<keyword evidence="1" id="KW-0812">Transmembrane</keyword>
<feature type="transmembrane region" description="Helical" evidence="1">
    <location>
        <begin position="183"/>
        <end position="202"/>
    </location>
</feature>
<dbReference type="PANTHER" id="PTHR15887">
    <property type="entry name" value="TRANSMEMBRANE PROTEIN 69"/>
    <property type="match status" value="1"/>
</dbReference>
<reference evidence="2" key="3">
    <citation type="submission" date="2025-09" db="UniProtKB">
        <authorList>
            <consortium name="Ensembl"/>
        </authorList>
    </citation>
    <scope>IDENTIFICATION</scope>
</reference>
<evidence type="ECO:0000313" key="3">
    <source>
        <dbReference type="Proteomes" id="UP000002277"/>
    </source>
</evidence>
<keyword evidence="1" id="KW-1133">Transmembrane helix</keyword>
<protein>
    <recommendedName>
        <fullName evidence="4">Transmembrane protein 69</fullName>
    </recommendedName>
</protein>
<dbReference type="AlphaFoldDB" id="A0A2I3RTM9"/>
<sequence length="217" mass="24704">MLCFIQKFSQASSKMLKYSFPVGLRTSRTDILSLKMSLQNFSPFPRPWLSSSFPVRMSKTQCYHTSPCSFKKKQKQALPARPPSTITYLTDSPKPALYVTLAGLIPFVAPPLVIWLMEPVSIFLGWDQMGFCSTRRYSSFLFMVCLLISERLSEAIVTVIMGMRVALHLQLFLLPHYPNWFKALKIVVTLLATFSFIITLVVKNSFPEKGHKRPGQV</sequence>
<dbReference type="OMA" id="WYAFLIS"/>
<dbReference type="PANTHER" id="PTHR15887:SF3">
    <property type="entry name" value="TRANSMEMBRANE PROTEIN 69"/>
    <property type="match status" value="1"/>
</dbReference>
<evidence type="ECO:0000313" key="2">
    <source>
        <dbReference type="Ensembl" id="ENSPTRP00000067969.1"/>
    </source>
</evidence>
<reference evidence="2" key="2">
    <citation type="submission" date="2025-08" db="UniProtKB">
        <authorList>
            <consortium name="Ensembl"/>
        </authorList>
    </citation>
    <scope>IDENTIFICATION</scope>
</reference>
<keyword evidence="1" id="KW-0472">Membrane</keyword>
<accession>A0A2I3RTM9</accession>
<dbReference type="GeneTree" id="ENSGT00390000015318"/>
<name>A0A2I3RTM9_PANTR</name>
<dbReference type="InParanoid" id="A0A2I3RTM9"/>
<dbReference type="InterPro" id="IPR021836">
    <property type="entry name" value="DUF3429"/>
</dbReference>
<organism evidence="2 3">
    <name type="scientific">Pan troglodytes</name>
    <name type="common">Chimpanzee</name>
    <dbReference type="NCBI Taxonomy" id="9598"/>
    <lineage>
        <taxon>Eukaryota</taxon>
        <taxon>Metazoa</taxon>
        <taxon>Chordata</taxon>
        <taxon>Craniata</taxon>
        <taxon>Vertebrata</taxon>
        <taxon>Euteleostomi</taxon>
        <taxon>Mammalia</taxon>
        <taxon>Eutheria</taxon>
        <taxon>Euarchontoglires</taxon>
        <taxon>Primates</taxon>
        <taxon>Haplorrhini</taxon>
        <taxon>Catarrhini</taxon>
        <taxon>Hominidae</taxon>
        <taxon>Pan</taxon>
    </lineage>
</organism>
<keyword evidence="3" id="KW-1185">Reference proteome</keyword>
<feature type="transmembrane region" description="Helical" evidence="1">
    <location>
        <begin position="96"/>
        <end position="116"/>
    </location>
</feature>